<keyword evidence="1" id="KW-0413">Isomerase</keyword>
<accession>A0A2U1S8P6</accession>
<dbReference type="Pfam" id="PF01817">
    <property type="entry name" value="CM_2"/>
    <property type="match status" value="1"/>
</dbReference>
<dbReference type="InterPro" id="IPR036263">
    <property type="entry name" value="Chorismate_II_sf"/>
</dbReference>
<feature type="domain" description="Chorismate mutase" evidence="2">
    <location>
        <begin position="13"/>
        <end position="104"/>
    </location>
</feature>
<dbReference type="EMBL" id="MZGU01000003">
    <property type="protein sequence ID" value="PWB86617.1"/>
    <property type="molecule type" value="Genomic_DNA"/>
</dbReference>
<dbReference type="GO" id="GO:0046417">
    <property type="term" value="P:chorismate metabolic process"/>
    <property type="evidence" value="ECO:0007669"/>
    <property type="project" value="InterPro"/>
</dbReference>
<dbReference type="Proteomes" id="UP000245577">
    <property type="component" value="Unassembled WGS sequence"/>
</dbReference>
<dbReference type="PANTHER" id="PTHR38041:SF1">
    <property type="entry name" value="CHORISMATE MUTASE"/>
    <property type="match status" value="1"/>
</dbReference>
<dbReference type="PANTHER" id="PTHR38041">
    <property type="entry name" value="CHORISMATE MUTASE"/>
    <property type="match status" value="1"/>
</dbReference>
<dbReference type="GO" id="GO:0004106">
    <property type="term" value="F:chorismate mutase activity"/>
    <property type="evidence" value="ECO:0007669"/>
    <property type="project" value="InterPro"/>
</dbReference>
<dbReference type="SMART" id="SM00830">
    <property type="entry name" value="CM_2"/>
    <property type="match status" value="1"/>
</dbReference>
<dbReference type="Gene3D" id="1.20.59.10">
    <property type="entry name" value="Chorismate mutase"/>
    <property type="match status" value="1"/>
</dbReference>
<dbReference type="GO" id="GO:0009697">
    <property type="term" value="P:salicylic acid biosynthetic process"/>
    <property type="evidence" value="ECO:0007669"/>
    <property type="project" value="TreeGrafter"/>
</dbReference>
<name>A0A2U1S8P6_9EURY</name>
<dbReference type="NCBIfam" id="NF004925">
    <property type="entry name" value="PRK06285.1"/>
    <property type="match status" value="1"/>
</dbReference>
<protein>
    <submittedName>
        <fullName evidence="3">Chorismate mutase</fullName>
    </submittedName>
</protein>
<dbReference type="InterPro" id="IPR036979">
    <property type="entry name" value="CM_dom_sf"/>
</dbReference>
<evidence type="ECO:0000313" key="4">
    <source>
        <dbReference type="Proteomes" id="UP000245577"/>
    </source>
</evidence>
<dbReference type="InterPro" id="IPR051331">
    <property type="entry name" value="Chorismate_mutase-related"/>
</dbReference>
<comment type="caution">
    <text evidence="3">The sequence shown here is derived from an EMBL/GenBank/DDBJ whole genome shotgun (WGS) entry which is preliminary data.</text>
</comment>
<dbReference type="InterPro" id="IPR002701">
    <property type="entry name" value="CM_II_prokaryot"/>
</dbReference>
<dbReference type="AlphaFoldDB" id="A0A2U1S8P6"/>
<dbReference type="RefSeq" id="WP_116669155.1">
    <property type="nucleotide sequence ID" value="NZ_CALIUN010000007.1"/>
</dbReference>
<evidence type="ECO:0000313" key="3">
    <source>
        <dbReference type="EMBL" id="PWB86617.1"/>
    </source>
</evidence>
<dbReference type="PROSITE" id="PS51168">
    <property type="entry name" value="CHORISMATE_MUT_2"/>
    <property type="match status" value="1"/>
</dbReference>
<organism evidence="3 4">
    <name type="scientific">Methanobrevibacter woesei</name>
    <dbReference type="NCBI Taxonomy" id="190976"/>
    <lineage>
        <taxon>Archaea</taxon>
        <taxon>Methanobacteriati</taxon>
        <taxon>Methanobacteriota</taxon>
        <taxon>Methanomada group</taxon>
        <taxon>Methanobacteria</taxon>
        <taxon>Methanobacteriales</taxon>
        <taxon>Methanobacteriaceae</taxon>
        <taxon>Methanobrevibacter</taxon>
    </lineage>
</organism>
<reference evidence="3 4" key="1">
    <citation type="submission" date="2017-03" db="EMBL/GenBank/DDBJ databases">
        <title>Genome sequence of Methanobrevibacter wosei.</title>
        <authorList>
            <person name="Poehlein A."/>
            <person name="Seedorf H."/>
            <person name="Daniel R."/>
        </authorList>
    </citation>
    <scope>NUCLEOTIDE SEQUENCE [LARGE SCALE GENOMIC DNA]</scope>
    <source>
        <strain evidence="3 4">DSM 11979</strain>
    </source>
</reference>
<evidence type="ECO:0000256" key="1">
    <source>
        <dbReference type="ARBA" id="ARBA00023235"/>
    </source>
</evidence>
<sequence length="112" mass="13293">MNEYTEYNFKNEDDARNLLEHSRQLIDDIDNELVDLISRRTSLAKDIVSAKVYLGMEIYDKNREKSIHDKVDKLAIEKNIDKDILNQIIDMLAILSKNEQRKILRRHDDGKY</sequence>
<evidence type="ECO:0000259" key="2">
    <source>
        <dbReference type="PROSITE" id="PS51168"/>
    </source>
</evidence>
<gene>
    <name evidence="3" type="ORF">MBBWO_03280</name>
</gene>
<proteinExistence type="predicted"/>
<keyword evidence="4" id="KW-1185">Reference proteome</keyword>
<dbReference type="OrthoDB" id="74728at2157"/>
<dbReference type="SUPFAM" id="SSF48600">
    <property type="entry name" value="Chorismate mutase II"/>
    <property type="match status" value="1"/>
</dbReference>